<accession>A0ABW8XRG1</accession>
<dbReference type="Gene3D" id="3.30.70.100">
    <property type="match status" value="1"/>
</dbReference>
<reference evidence="2 3" key="1">
    <citation type="submission" date="2024-06" db="EMBL/GenBank/DDBJ databases">
        <authorList>
            <person name="Kaempfer P."/>
            <person name="Viver T."/>
        </authorList>
    </citation>
    <scope>NUCLEOTIDE SEQUENCE [LARGE SCALE GENOMIC DNA]</scope>
    <source>
        <strain evidence="2 3">ST-87</strain>
    </source>
</reference>
<feature type="signal peptide" evidence="1">
    <location>
        <begin position="1"/>
        <end position="22"/>
    </location>
</feature>
<protein>
    <submittedName>
        <fullName evidence="2">Heavy-metal-associated domain-containing protein</fullName>
    </submittedName>
</protein>
<comment type="caution">
    <text evidence="2">The sequence shown here is derived from an EMBL/GenBank/DDBJ whole genome shotgun (WGS) entry which is preliminary data.</text>
</comment>
<dbReference type="InterPro" id="IPR036163">
    <property type="entry name" value="HMA_dom_sf"/>
</dbReference>
<dbReference type="EMBL" id="JBELQA010000003">
    <property type="protein sequence ID" value="MFL9830428.1"/>
    <property type="molecule type" value="Genomic_DNA"/>
</dbReference>
<keyword evidence="3" id="KW-1185">Reference proteome</keyword>
<organism evidence="2 3">
    <name type="scientific">Flavobacterium plantiphilum</name>
    <dbReference type="NCBI Taxonomy" id="3163297"/>
    <lineage>
        <taxon>Bacteria</taxon>
        <taxon>Pseudomonadati</taxon>
        <taxon>Bacteroidota</taxon>
        <taxon>Flavobacteriia</taxon>
        <taxon>Flavobacteriales</taxon>
        <taxon>Flavobacteriaceae</taxon>
        <taxon>Flavobacterium</taxon>
    </lineage>
</organism>
<evidence type="ECO:0000313" key="3">
    <source>
        <dbReference type="Proteomes" id="UP001629260"/>
    </source>
</evidence>
<feature type="chain" id="PRO_5046167181" evidence="1">
    <location>
        <begin position="23"/>
        <end position="121"/>
    </location>
</feature>
<sequence>MKSLKKIMTATFVLLSMLSINAQIKNKKTANVKIAGNCEMCKKTIETAGNIKKTAMVNWNVDSKIAQITYDSSKTNPEEILKRIADAGYENEEFAANDKQYNQLHSCCQYDRNTIKKEAKK</sequence>
<evidence type="ECO:0000256" key="1">
    <source>
        <dbReference type="SAM" id="SignalP"/>
    </source>
</evidence>
<dbReference type="SUPFAM" id="SSF55008">
    <property type="entry name" value="HMA, heavy metal-associated domain"/>
    <property type="match status" value="1"/>
</dbReference>
<keyword evidence="1" id="KW-0732">Signal</keyword>
<proteinExistence type="predicted"/>
<dbReference type="RefSeq" id="WP_408080917.1">
    <property type="nucleotide sequence ID" value="NZ_JBELQA010000003.1"/>
</dbReference>
<name>A0ABW8XRG1_9FLAO</name>
<evidence type="ECO:0000313" key="2">
    <source>
        <dbReference type="EMBL" id="MFL9830428.1"/>
    </source>
</evidence>
<dbReference type="Proteomes" id="UP001629260">
    <property type="component" value="Unassembled WGS sequence"/>
</dbReference>
<gene>
    <name evidence="2" type="ORF">ABS764_06130</name>
</gene>